<evidence type="ECO:0000313" key="3">
    <source>
        <dbReference type="Proteomes" id="UP000007110"/>
    </source>
</evidence>
<keyword evidence="3" id="KW-1185">Reference proteome</keyword>
<feature type="region of interest" description="Disordered" evidence="1">
    <location>
        <begin position="2016"/>
        <end position="2035"/>
    </location>
</feature>
<dbReference type="GeneID" id="575585"/>
<evidence type="ECO:0008006" key="4">
    <source>
        <dbReference type="Google" id="ProtNLM"/>
    </source>
</evidence>
<organism evidence="2 3">
    <name type="scientific">Strongylocentrotus purpuratus</name>
    <name type="common">Purple sea urchin</name>
    <dbReference type="NCBI Taxonomy" id="7668"/>
    <lineage>
        <taxon>Eukaryota</taxon>
        <taxon>Metazoa</taxon>
        <taxon>Echinodermata</taxon>
        <taxon>Eleutherozoa</taxon>
        <taxon>Echinozoa</taxon>
        <taxon>Echinoidea</taxon>
        <taxon>Euechinoidea</taxon>
        <taxon>Echinacea</taxon>
        <taxon>Camarodonta</taxon>
        <taxon>Echinidea</taxon>
        <taxon>Strongylocentrotidae</taxon>
        <taxon>Strongylocentrotus</taxon>
    </lineage>
</organism>
<feature type="compositionally biased region" description="Basic and acidic residues" evidence="1">
    <location>
        <begin position="236"/>
        <end position="246"/>
    </location>
</feature>
<feature type="region of interest" description="Disordered" evidence="1">
    <location>
        <begin position="1665"/>
        <end position="1692"/>
    </location>
</feature>
<feature type="compositionally biased region" description="Basic and acidic residues" evidence="1">
    <location>
        <begin position="1159"/>
        <end position="1170"/>
    </location>
</feature>
<feature type="compositionally biased region" description="Polar residues" evidence="1">
    <location>
        <begin position="1479"/>
        <end position="1488"/>
    </location>
</feature>
<reference evidence="3" key="1">
    <citation type="submission" date="2015-02" db="EMBL/GenBank/DDBJ databases">
        <title>Genome sequencing for Strongylocentrotus purpuratus.</title>
        <authorList>
            <person name="Murali S."/>
            <person name="Liu Y."/>
            <person name="Vee V."/>
            <person name="English A."/>
            <person name="Wang M."/>
            <person name="Skinner E."/>
            <person name="Han Y."/>
            <person name="Muzny D.M."/>
            <person name="Worley K.C."/>
            <person name="Gibbs R.A."/>
        </authorList>
    </citation>
    <scope>NUCLEOTIDE SEQUENCE</scope>
</reference>
<feature type="region of interest" description="Disordered" evidence="1">
    <location>
        <begin position="1134"/>
        <end position="1181"/>
    </location>
</feature>
<reference evidence="2" key="2">
    <citation type="submission" date="2021-01" db="UniProtKB">
        <authorList>
            <consortium name="EnsemblMetazoa"/>
        </authorList>
    </citation>
    <scope>IDENTIFICATION</scope>
</reference>
<dbReference type="PANTHER" id="PTHR14918">
    <property type="entry name" value="KICSTOR COMPLEX PROTEIN SZT2"/>
    <property type="match status" value="1"/>
</dbReference>
<protein>
    <recommendedName>
        <fullName evidence="4">KICSTOR complex protein SZT2-like</fullName>
    </recommendedName>
</protein>
<name>A0A7M7T3Q9_STRPU</name>
<feature type="compositionally biased region" description="Polar residues" evidence="1">
    <location>
        <begin position="801"/>
        <end position="829"/>
    </location>
</feature>
<proteinExistence type="predicted"/>
<feature type="region of interest" description="Disordered" evidence="1">
    <location>
        <begin position="413"/>
        <end position="449"/>
    </location>
</feature>
<dbReference type="KEGG" id="spu:575585"/>
<feature type="compositionally biased region" description="Polar residues" evidence="1">
    <location>
        <begin position="373"/>
        <end position="385"/>
    </location>
</feature>
<feature type="region of interest" description="Disordered" evidence="1">
    <location>
        <begin position="675"/>
        <end position="702"/>
    </location>
</feature>
<feature type="compositionally biased region" description="Acidic residues" evidence="1">
    <location>
        <begin position="286"/>
        <end position="296"/>
    </location>
</feature>
<dbReference type="EnsemblMetazoa" id="XM_030995823">
    <property type="protein sequence ID" value="XP_030851683"/>
    <property type="gene ID" value="LOC575585"/>
</dbReference>
<accession>A0A7M7T3Q9</accession>
<feature type="region of interest" description="Disordered" evidence="1">
    <location>
        <begin position="801"/>
        <end position="832"/>
    </location>
</feature>
<dbReference type="Proteomes" id="UP000007110">
    <property type="component" value="Unassembled WGS sequence"/>
</dbReference>
<dbReference type="OMA" id="CVKMFAV"/>
<dbReference type="InParanoid" id="A0A7M7T3Q9"/>
<dbReference type="PANTHER" id="PTHR14918:SF3">
    <property type="entry name" value="KICSTOR COMPLEX PROTEIN SZT2"/>
    <property type="match status" value="1"/>
</dbReference>
<dbReference type="InterPro" id="IPR033228">
    <property type="entry name" value="SZT2"/>
</dbReference>
<sequence>MCLSLPSDLDDQPAIGDMDDEDTYRGVSFTEHSPPASPHPDHRLLRANTLSTSDAGELNSDMMNNDMIPVGQRKAIDETEKEVKWLLRDEIVSAMLHIKRVTVATLEMVAQHVEDSRDKPNCKAEELALQFVFGPEHSLAKFTSEFERLSIPRHQFCKVQDYWYLALDQLHAETLRKGQALKTALESYNNQLQQLGQDQTGKGDGSSKDDQGLIIPTTTIIYTPPSPEKHAVKRTGSKEGQGEVKGEVMPSVEANDDPQVKAPQNADEGSKSGTLADIEVGVDVTQEIEDVEDEATLEGTTIIEDDTEIHTKVEKEEEANATGATVEDVAKQRDGEAAEEERGDEGGMEKESKEEEEEEESEVRARHAEDNISRSSGSSIQVLSEETLQEDATNLLISEASIQLGMDETDNVGFQRYHGNGREGINGEEEEAGVYSGEGSEGESTLRRASTSFEVLTRIGDDDSVIGETEIELDTPTCTLPATPEHQLDSASTATASGPEDPSSPVTHLPNPSSPPHTSSAPSSPPRARVGSGAGHSKRPTHSRQGSGGVSSGPSSLFQSYVSHSGSAGDNDEEGYDASSSDIDHEESHLFVDVFNHSMPGFWLILKLCRDKVNLFFHTRERNESGKLIEQKDIYLQVSEAIRNTCRLVNQRLLLQELDNNKTCSTLLVAESDEDIWKQEDSEPPSARRNSSDEDEDDNRQGGKGDYLAAQLWFNQGHFACDLVLSQDLPVHSRLKPSHRPNVPSRGLQALKTALAAFAVHDRKNLFVYRESSGEVFYLRLYESTVVSGHQHTSRLCSIAESNHTSSQPNSLPASQSVSRATSNQSLNTIGGPINLEEDAVSMATTSTGAPSMESLRDSGVDVQSITSAASKASTIQGAQHIISIQVHGVTKAGPEIQHDLVDLLNKKLESATLDVIADMLARNPLCKLTPNDVQFIQPKSKPPTESFQFTVPMWAVQYLYSVRYYLRQNLLQNPFLHPPKYIDSKPDHHFQDCNSWKAGRAGSGPGPGAVLEPSEMDVFLYNRPHKAEGGTGTACVATSLVDGCGNPVVLVDCPTPSTSSQLSHDDFENLINTQIYQPVQTKKPGPTALIQFFIWRRGSVDLAQQLQQAVEHALCDTLTEYCVLTAPMGHIPGDQLRPRREHQMTSPPLSPTLIVRPDPNRHMSSESRKKPMSSPVNMKETTVEGKASWQIIEMERRQEEEARERSREAEEGKRGILHPMYSGLALRWFPFMEELDAPSVKVLSARLSCRFSLGTFLQEFLDKLGKVCTDCTHKLYQASGQEFKSYDPPPSKIQESDVLNYGQSLPGGEETFILIGRNVHQWRYSLDSSSLDEPLQPPNLTNPKSQKSFQQFDPLDILSLGSSERSGLPGLKHPPQSMRLVVPRQRLLLLHATNKQLKVFIYNWSNDKLSSVDKLFQRLVMWHNTRAHFLDCLVSQKMGLYHHCHFGSNQGDNPFSRSLEPIESLVKQPTLPSRDFSTRSLPATSRPSHLRRLHPALPPFDQTLQNTRIKRPLQGSPHKLLHDPVSRNAAQFGEMCRNTRKELEVQKDLETLYKTWEILKRGPRSRQPVCKISDLMLDLLKQRSRLVHYCATPLLLDPHWRDHMKCNMRGGAQEDHPDKPTNEAPWHNDLKNNMVSQYKDFLKWQGFISVHTSPTHSRQVPKLLHSRGSSEQQHARRLSGLKRPSETGVEGHLQITSPGGVILIELSFKHIYFCVKLYAFESSRLPAGKTINKELATLFTDDCDKYKDLIHLHSSAYDFHLRTIQSYLFNPDMGFQSHYHVSSFLGSFMKYYSMPPHFRQNYIKKDTIQFLSLNTPAPQLYEYLVNHPPPSWRKLVMVHPSSTATPECAGGPPSDRQELHHALCRIHGTVHPLFQDRQSNRFPDDISVVVAWDEAEYRCQTRPNSPAVGGATGSLSSGEGMAVYHKNMLQLEFYVIVTNRKDIYPQKTVKPVRTDDPFLPKSAFLQRCRLGETEAFAERERILAMLTSADINCRRDSLWDQLMMWDMEDMDAVATTSTKKGKKRDSAEEDDSQTAMSYPEFKVLLGCVHHTPLTNLDPSLKPLLTNSPSWYTELFRALRASRYPIITRYVTSEDGRVKHLVLLLADSCNQVVLFTIDENTAELEMISKERPAMVPDSDGNMTIILDIEIQKCIENIINAIGFHLWTTVF</sequence>
<feature type="region of interest" description="Disordered" evidence="1">
    <location>
        <begin position="1"/>
        <end position="43"/>
    </location>
</feature>
<dbReference type="RefSeq" id="XP_030851683.1">
    <property type="nucleotide sequence ID" value="XM_030995823.1"/>
</dbReference>
<feature type="region of interest" description="Disordered" evidence="1">
    <location>
        <begin position="1473"/>
        <end position="1499"/>
    </location>
</feature>
<feature type="compositionally biased region" description="Basic and acidic residues" evidence="1">
    <location>
        <begin position="344"/>
        <end position="353"/>
    </location>
</feature>
<feature type="region of interest" description="Disordered" evidence="1">
    <location>
        <begin position="218"/>
        <end position="385"/>
    </location>
</feature>
<feature type="compositionally biased region" description="Polar residues" evidence="1">
    <location>
        <begin position="557"/>
        <end position="568"/>
    </location>
</feature>
<evidence type="ECO:0000256" key="1">
    <source>
        <dbReference type="SAM" id="MobiDB-lite"/>
    </source>
</evidence>
<dbReference type="OrthoDB" id="43547at2759"/>
<feature type="compositionally biased region" description="Basic and acidic residues" evidence="1">
    <location>
        <begin position="362"/>
        <end position="372"/>
    </location>
</feature>
<dbReference type="GO" id="GO:0005777">
    <property type="term" value="C:peroxisome"/>
    <property type="evidence" value="ECO:0007669"/>
    <property type="project" value="InterPro"/>
</dbReference>
<evidence type="ECO:0000313" key="2">
    <source>
        <dbReference type="EnsemblMetazoa" id="XP_030851683"/>
    </source>
</evidence>
<feature type="region of interest" description="Disordered" evidence="1">
    <location>
        <begin position="476"/>
        <end position="581"/>
    </location>
</feature>